<dbReference type="AlphaFoldDB" id="A0A9Q3GFN7"/>
<dbReference type="Proteomes" id="UP000765509">
    <property type="component" value="Unassembled WGS sequence"/>
</dbReference>
<evidence type="ECO:0000313" key="2">
    <source>
        <dbReference type="Proteomes" id="UP000765509"/>
    </source>
</evidence>
<organism evidence="1 2">
    <name type="scientific">Austropuccinia psidii MF-1</name>
    <dbReference type="NCBI Taxonomy" id="1389203"/>
    <lineage>
        <taxon>Eukaryota</taxon>
        <taxon>Fungi</taxon>
        <taxon>Dikarya</taxon>
        <taxon>Basidiomycota</taxon>
        <taxon>Pucciniomycotina</taxon>
        <taxon>Pucciniomycetes</taxon>
        <taxon>Pucciniales</taxon>
        <taxon>Sphaerophragmiaceae</taxon>
        <taxon>Austropuccinia</taxon>
    </lineage>
</organism>
<accession>A0A9Q3GFN7</accession>
<name>A0A9Q3GFN7_9BASI</name>
<evidence type="ECO:0000313" key="1">
    <source>
        <dbReference type="EMBL" id="MBW0465550.1"/>
    </source>
</evidence>
<protein>
    <submittedName>
        <fullName evidence="1">Uncharacterized protein</fullName>
    </submittedName>
</protein>
<dbReference type="EMBL" id="AVOT02001072">
    <property type="protein sequence ID" value="MBW0465550.1"/>
    <property type="molecule type" value="Genomic_DNA"/>
</dbReference>
<keyword evidence="2" id="KW-1185">Reference proteome</keyword>
<proteinExistence type="predicted"/>
<gene>
    <name evidence="1" type="ORF">O181_005265</name>
</gene>
<comment type="caution">
    <text evidence="1">The sequence shown here is derived from an EMBL/GenBank/DDBJ whole genome shotgun (WGS) entry which is preliminary data.</text>
</comment>
<reference evidence="1" key="1">
    <citation type="submission" date="2021-03" db="EMBL/GenBank/DDBJ databases">
        <title>Draft genome sequence of rust myrtle Austropuccinia psidii MF-1, a brazilian biotype.</title>
        <authorList>
            <person name="Quecine M.C."/>
            <person name="Pachon D.M.R."/>
            <person name="Bonatelli M.L."/>
            <person name="Correr F.H."/>
            <person name="Franceschini L.M."/>
            <person name="Leite T.F."/>
            <person name="Margarido G.R.A."/>
            <person name="Almeida C.A."/>
            <person name="Ferrarezi J.A."/>
            <person name="Labate C.A."/>
        </authorList>
    </citation>
    <scope>NUCLEOTIDE SEQUENCE</scope>
    <source>
        <strain evidence="1">MF-1</strain>
    </source>
</reference>
<sequence length="73" mass="8321">MRTTRPERTSQCKIKLNTRKKGQCNMTNRALLVLENAEACIYRDSDASFHPQGLIYIHMEGLNANPYTNNAAH</sequence>